<feature type="transmembrane region" description="Helical" evidence="11">
    <location>
        <begin position="159"/>
        <end position="185"/>
    </location>
</feature>
<dbReference type="Proteomes" id="UP001244563">
    <property type="component" value="Unassembled WGS sequence"/>
</dbReference>
<dbReference type="RefSeq" id="WP_064722575.1">
    <property type="nucleotide sequence ID" value="NZ_BDDW01000006.1"/>
</dbReference>
<evidence type="ECO:0000313" key="14">
    <source>
        <dbReference type="EMBL" id="MDQ0102168.1"/>
    </source>
</evidence>
<evidence type="ECO:0000256" key="2">
    <source>
        <dbReference type="ARBA" id="ARBA00004236"/>
    </source>
</evidence>
<dbReference type="InterPro" id="IPR003594">
    <property type="entry name" value="HATPase_dom"/>
</dbReference>
<feature type="domain" description="Histidine kinase" evidence="12">
    <location>
        <begin position="242"/>
        <end position="466"/>
    </location>
</feature>
<keyword evidence="15" id="KW-1185">Reference proteome</keyword>
<keyword evidence="8 11" id="KW-1133">Transmembrane helix</keyword>
<dbReference type="InterPro" id="IPR005467">
    <property type="entry name" value="His_kinase_dom"/>
</dbReference>
<dbReference type="Pfam" id="PF00512">
    <property type="entry name" value="HisKA"/>
    <property type="match status" value="1"/>
</dbReference>
<dbReference type="SMART" id="SM00304">
    <property type="entry name" value="HAMP"/>
    <property type="match status" value="1"/>
</dbReference>
<keyword evidence="5" id="KW-0808">Transferase</keyword>
<dbReference type="Gene3D" id="6.10.340.10">
    <property type="match status" value="1"/>
</dbReference>
<dbReference type="Pfam" id="PF00672">
    <property type="entry name" value="HAMP"/>
    <property type="match status" value="1"/>
</dbReference>
<dbReference type="CDD" id="cd00075">
    <property type="entry name" value="HATPase"/>
    <property type="match status" value="1"/>
</dbReference>
<keyword evidence="7 14" id="KW-0418">Kinase</keyword>
<evidence type="ECO:0000256" key="10">
    <source>
        <dbReference type="ARBA" id="ARBA00023136"/>
    </source>
</evidence>
<dbReference type="EMBL" id="JAUSSW010000004">
    <property type="protein sequence ID" value="MDQ0102168.1"/>
    <property type="molecule type" value="Genomic_DNA"/>
</dbReference>
<comment type="subcellular location">
    <subcellularLocation>
        <location evidence="2">Cell membrane</location>
    </subcellularLocation>
</comment>
<feature type="domain" description="HAMP" evidence="13">
    <location>
        <begin position="182"/>
        <end position="234"/>
    </location>
</feature>
<evidence type="ECO:0000256" key="7">
    <source>
        <dbReference type="ARBA" id="ARBA00022777"/>
    </source>
</evidence>
<dbReference type="SUPFAM" id="SSF55874">
    <property type="entry name" value="ATPase domain of HSP90 chaperone/DNA topoisomerase II/histidine kinase"/>
    <property type="match status" value="1"/>
</dbReference>
<dbReference type="CDD" id="cd00082">
    <property type="entry name" value="HisKA"/>
    <property type="match status" value="1"/>
</dbReference>
<evidence type="ECO:0000256" key="8">
    <source>
        <dbReference type="ARBA" id="ARBA00022989"/>
    </source>
</evidence>
<keyword evidence="10 11" id="KW-0472">Membrane</keyword>
<evidence type="ECO:0000256" key="1">
    <source>
        <dbReference type="ARBA" id="ARBA00000085"/>
    </source>
</evidence>
<dbReference type="InterPro" id="IPR036097">
    <property type="entry name" value="HisK_dim/P_sf"/>
</dbReference>
<keyword evidence="6 11" id="KW-0812">Transmembrane</keyword>
<dbReference type="SUPFAM" id="SSF47384">
    <property type="entry name" value="Homodimeric domain of signal transducing histidine kinase"/>
    <property type="match status" value="1"/>
</dbReference>
<dbReference type="InterPro" id="IPR036890">
    <property type="entry name" value="HATPase_C_sf"/>
</dbReference>
<evidence type="ECO:0000256" key="4">
    <source>
        <dbReference type="ARBA" id="ARBA00022553"/>
    </source>
</evidence>
<dbReference type="Gene3D" id="1.10.287.130">
    <property type="match status" value="1"/>
</dbReference>
<feature type="transmembrane region" description="Helical" evidence="11">
    <location>
        <begin position="6"/>
        <end position="28"/>
    </location>
</feature>
<reference evidence="14 15" key="1">
    <citation type="submission" date="2023-07" db="EMBL/GenBank/DDBJ databases">
        <title>Sorghum-associated microbial communities from plants grown in Nebraska, USA.</title>
        <authorList>
            <person name="Schachtman D."/>
        </authorList>
    </citation>
    <scope>NUCLEOTIDE SEQUENCE [LARGE SCALE GENOMIC DNA]</scope>
    <source>
        <strain evidence="14 15">CC523</strain>
    </source>
</reference>
<evidence type="ECO:0000259" key="12">
    <source>
        <dbReference type="PROSITE" id="PS50109"/>
    </source>
</evidence>
<dbReference type="GO" id="GO:0016301">
    <property type="term" value="F:kinase activity"/>
    <property type="evidence" value="ECO:0007669"/>
    <property type="project" value="UniProtKB-KW"/>
</dbReference>
<dbReference type="InterPro" id="IPR004358">
    <property type="entry name" value="Sig_transdc_His_kin-like_C"/>
</dbReference>
<keyword evidence="4" id="KW-0597">Phosphoprotein</keyword>
<dbReference type="SMART" id="SM00387">
    <property type="entry name" value="HATPase_c"/>
    <property type="match status" value="1"/>
</dbReference>
<dbReference type="EC" id="2.7.13.3" evidence="3"/>
<evidence type="ECO:0000256" key="11">
    <source>
        <dbReference type="SAM" id="Phobius"/>
    </source>
</evidence>
<dbReference type="InterPro" id="IPR003661">
    <property type="entry name" value="HisK_dim/P_dom"/>
</dbReference>
<dbReference type="Gene3D" id="3.30.565.10">
    <property type="entry name" value="Histidine kinase-like ATPase, C-terminal domain"/>
    <property type="match status" value="1"/>
</dbReference>
<evidence type="ECO:0000256" key="9">
    <source>
        <dbReference type="ARBA" id="ARBA00023012"/>
    </source>
</evidence>
<dbReference type="Pfam" id="PF02518">
    <property type="entry name" value="HATPase_c"/>
    <property type="match status" value="1"/>
</dbReference>
<accession>A0ABT9TKJ1</accession>
<evidence type="ECO:0000256" key="3">
    <source>
        <dbReference type="ARBA" id="ARBA00012438"/>
    </source>
</evidence>
<dbReference type="InterPro" id="IPR003660">
    <property type="entry name" value="HAMP_dom"/>
</dbReference>
<dbReference type="CDD" id="cd06225">
    <property type="entry name" value="HAMP"/>
    <property type="match status" value="1"/>
</dbReference>
<dbReference type="PROSITE" id="PS50109">
    <property type="entry name" value="HIS_KIN"/>
    <property type="match status" value="1"/>
</dbReference>
<evidence type="ECO:0000256" key="6">
    <source>
        <dbReference type="ARBA" id="ARBA00022692"/>
    </source>
</evidence>
<gene>
    <name evidence="14" type="ORF">J2T10_001814</name>
</gene>
<dbReference type="PANTHER" id="PTHR45436:SF5">
    <property type="entry name" value="SENSOR HISTIDINE KINASE TRCS"/>
    <property type="match status" value="1"/>
</dbReference>
<comment type="caution">
    <text evidence="14">The sequence shown here is derived from an EMBL/GenBank/DDBJ whole genome shotgun (WGS) entry which is preliminary data.</text>
</comment>
<dbReference type="PROSITE" id="PS50885">
    <property type="entry name" value="HAMP"/>
    <property type="match status" value="1"/>
</dbReference>
<evidence type="ECO:0000256" key="5">
    <source>
        <dbReference type="ARBA" id="ARBA00022679"/>
    </source>
</evidence>
<comment type="catalytic activity">
    <reaction evidence="1">
        <text>ATP + protein L-histidine = ADP + protein N-phospho-L-histidine.</text>
        <dbReference type="EC" id="2.7.13.3"/>
    </reaction>
</comment>
<evidence type="ECO:0000313" key="15">
    <source>
        <dbReference type="Proteomes" id="UP001244563"/>
    </source>
</evidence>
<organism evidence="14 15">
    <name type="scientific">Paenarthrobacter nicotinovorans</name>
    <name type="common">Arthrobacter nicotinovorans</name>
    <dbReference type="NCBI Taxonomy" id="29320"/>
    <lineage>
        <taxon>Bacteria</taxon>
        <taxon>Bacillati</taxon>
        <taxon>Actinomycetota</taxon>
        <taxon>Actinomycetes</taxon>
        <taxon>Micrococcales</taxon>
        <taxon>Micrococcaceae</taxon>
        <taxon>Paenarthrobacter</taxon>
    </lineage>
</organism>
<proteinExistence type="predicted"/>
<dbReference type="InterPro" id="IPR050428">
    <property type="entry name" value="TCS_sensor_his_kinase"/>
</dbReference>
<evidence type="ECO:0000259" key="13">
    <source>
        <dbReference type="PROSITE" id="PS50885"/>
    </source>
</evidence>
<protein>
    <recommendedName>
        <fullName evidence="3">histidine kinase</fullName>
        <ecNumber evidence="3">2.7.13.3</ecNumber>
    </recommendedName>
</protein>
<sequence length="471" mass="50406">MKLRVLGILSLLVVVIVVTVSSVILTSASRELTQELQINRIAALNRFAQLASDALEDNNTTQLQREMDRYAELYGEGILIHMQGQSIHSGGLRDDQPEVVDALGRASLNLSDTTLNPIRAFGTGNEIISRSFGTASQVLGEVVMEVNLDAARQKLRERWLVVVVAAVALGALLLLAAARITGWVLRPVQRLSKAVHELETTGATTQLPEAGPPELRELSRSFTTMAHAVSESMESQRRLIADTSHQLRNPVGALRLRIDLLQLALRSEPEKAAASGVVAELERVEEMLDGVLKLATAEHRASAGAARGDQETGHQRLTVIDPFPVLQGEAERATPSALQAGATITLLEPVRPITIACNPEELAHMVGELLANAVKYAPGSHITVATEPTPGGTAVVVSDDGPGLPADQLAASTTRFWRAPQHSKIPGNGLGMTIVERLAEANGARLVLEPRVPHGLTVRLEFVHPQGGSDA</sequence>
<name>A0ABT9TKJ1_PAENI</name>
<dbReference type="SMART" id="SM00388">
    <property type="entry name" value="HisKA"/>
    <property type="match status" value="1"/>
</dbReference>
<dbReference type="PRINTS" id="PR00344">
    <property type="entry name" value="BCTRLSENSOR"/>
</dbReference>
<keyword evidence="9" id="KW-0902">Two-component regulatory system</keyword>
<dbReference type="PANTHER" id="PTHR45436">
    <property type="entry name" value="SENSOR HISTIDINE KINASE YKOH"/>
    <property type="match status" value="1"/>
</dbReference>